<dbReference type="HAMAP" id="MF_00171">
    <property type="entry name" value="TruA"/>
    <property type="match status" value="1"/>
</dbReference>
<comment type="similarity">
    <text evidence="1 4 7">Belongs to the tRNA pseudouridine synthase TruA family.</text>
</comment>
<dbReference type="Gene3D" id="3.30.70.660">
    <property type="entry name" value="Pseudouridine synthase I, catalytic domain, C-terminal subdomain"/>
    <property type="match status" value="1"/>
</dbReference>
<dbReference type="GO" id="GO:0031119">
    <property type="term" value="P:tRNA pseudouridine synthesis"/>
    <property type="evidence" value="ECO:0007669"/>
    <property type="project" value="UniProtKB-UniRule"/>
</dbReference>
<comment type="catalytic activity">
    <reaction evidence="4 7">
        <text>uridine(38/39/40) in tRNA = pseudouridine(38/39/40) in tRNA</text>
        <dbReference type="Rhea" id="RHEA:22376"/>
        <dbReference type="Rhea" id="RHEA-COMP:10085"/>
        <dbReference type="Rhea" id="RHEA-COMP:10087"/>
        <dbReference type="ChEBI" id="CHEBI:65314"/>
        <dbReference type="ChEBI" id="CHEBI:65315"/>
        <dbReference type="EC" id="5.4.99.12"/>
    </reaction>
</comment>
<dbReference type="OrthoDB" id="9811823at2"/>
<proteinExistence type="inferred from homology"/>
<dbReference type="RefSeq" id="WP_008859987.1">
    <property type="nucleotide sequence ID" value="NZ_JH591188.1"/>
</dbReference>
<organism evidence="9 10">
    <name type="scientific">Dialister succinatiphilus YIT 11850</name>
    <dbReference type="NCBI Taxonomy" id="742743"/>
    <lineage>
        <taxon>Bacteria</taxon>
        <taxon>Bacillati</taxon>
        <taxon>Bacillota</taxon>
        <taxon>Negativicutes</taxon>
        <taxon>Veillonellales</taxon>
        <taxon>Veillonellaceae</taxon>
        <taxon>Dialister</taxon>
    </lineage>
</organism>
<sequence>MNYGFIVSYDGSRYEGWQRQTRTKDTIQGKLEDTLERITGAKGQVIGAGRTDAGVHALGQYANVHLQEEYDLKMLQDAWNRALPDDISIHGLAIRDERFHSRFSAVEKHYRYCIRVGAEKNVFRRRYVWQLGEALDVEAMRRGAAFLTGTHDFTSFCGNRHFKKSAVRSISDISLSLSGGELIIDYRGSGFLQNMIRIITGTLVEIGEGKKKAEQMPAILEAKDRSEAGFTAPPQGLVLVDVVY</sequence>
<dbReference type="InterPro" id="IPR020095">
    <property type="entry name" value="PsdUridine_synth_TruA_C"/>
</dbReference>
<evidence type="ECO:0000256" key="5">
    <source>
        <dbReference type="PIRSR" id="PIRSR001430-1"/>
    </source>
</evidence>
<dbReference type="HOGENOM" id="CLU_014673_0_1_9"/>
<dbReference type="PIRSF" id="PIRSF001430">
    <property type="entry name" value="tRNA_psdUrid_synth"/>
    <property type="match status" value="1"/>
</dbReference>
<evidence type="ECO:0000313" key="9">
    <source>
        <dbReference type="EMBL" id="EHO62628.1"/>
    </source>
</evidence>
<comment type="caution">
    <text evidence="9">The sequence shown here is derived from an EMBL/GenBank/DDBJ whole genome shotgun (WGS) entry which is preliminary data.</text>
</comment>
<dbReference type="NCBIfam" id="TIGR00071">
    <property type="entry name" value="hisT_truA"/>
    <property type="match status" value="1"/>
</dbReference>
<accession>H1D1K5</accession>
<evidence type="ECO:0000256" key="7">
    <source>
        <dbReference type="RuleBase" id="RU003792"/>
    </source>
</evidence>
<keyword evidence="3 4" id="KW-0413">Isomerase</keyword>
<dbReference type="GO" id="GO:0160147">
    <property type="term" value="F:tRNA pseudouridine(38-40) synthase activity"/>
    <property type="evidence" value="ECO:0007669"/>
    <property type="project" value="UniProtKB-EC"/>
</dbReference>
<evidence type="ECO:0000256" key="1">
    <source>
        <dbReference type="ARBA" id="ARBA00009375"/>
    </source>
</evidence>
<dbReference type="InterPro" id="IPR001406">
    <property type="entry name" value="PsdUridine_synth_TruA"/>
</dbReference>
<dbReference type="Gene3D" id="3.30.70.580">
    <property type="entry name" value="Pseudouridine synthase I, catalytic domain, N-terminal subdomain"/>
    <property type="match status" value="1"/>
</dbReference>
<feature type="domain" description="Pseudouridine synthase I TruA alpha/beta" evidence="8">
    <location>
        <begin position="6"/>
        <end position="103"/>
    </location>
</feature>
<dbReference type="PANTHER" id="PTHR11142">
    <property type="entry name" value="PSEUDOURIDYLATE SYNTHASE"/>
    <property type="match status" value="1"/>
</dbReference>
<evidence type="ECO:0000313" key="10">
    <source>
        <dbReference type="Proteomes" id="UP000003277"/>
    </source>
</evidence>
<feature type="active site" description="Nucleophile" evidence="4 5">
    <location>
        <position position="52"/>
    </location>
</feature>
<dbReference type="CDD" id="cd02570">
    <property type="entry name" value="PseudoU_synth_EcTruA"/>
    <property type="match status" value="1"/>
</dbReference>
<dbReference type="eggNOG" id="COG0101">
    <property type="taxonomic scope" value="Bacteria"/>
</dbReference>
<gene>
    <name evidence="4" type="primary">truA</name>
    <name evidence="9" type="ORF">HMPREF9453_01493</name>
</gene>
<keyword evidence="2 4" id="KW-0819">tRNA processing</keyword>
<evidence type="ECO:0000256" key="4">
    <source>
        <dbReference type="HAMAP-Rule" id="MF_00171"/>
    </source>
</evidence>
<dbReference type="Proteomes" id="UP000003277">
    <property type="component" value="Unassembled WGS sequence"/>
</dbReference>
<dbReference type="PANTHER" id="PTHR11142:SF0">
    <property type="entry name" value="TRNA PSEUDOURIDINE SYNTHASE-LIKE 1"/>
    <property type="match status" value="1"/>
</dbReference>
<dbReference type="SUPFAM" id="SSF55120">
    <property type="entry name" value="Pseudouridine synthase"/>
    <property type="match status" value="1"/>
</dbReference>
<evidence type="ECO:0000256" key="3">
    <source>
        <dbReference type="ARBA" id="ARBA00023235"/>
    </source>
</evidence>
<feature type="binding site" evidence="4 6">
    <location>
        <position position="110"/>
    </location>
    <ligand>
        <name>substrate</name>
    </ligand>
</feature>
<dbReference type="EMBL" id="ADLT01000049">
    <property type="protein sequence ID" value="EHO62628.1"/>
    <property type="molecule type" value="Genomic_DNA"/>
</dbReference>
<evidence type="ECO:0000256" key="2">
    <source>
        <dbReference type="ARBA" id="ARBA00022694"/>
    </source>
</evidence>
<evidence type="ECO:0000256" key="6">
    <source>
        <dbReference type="PIRSR" id="PIRSR001430-2"/>
    </source>
</evidence>
<dbReference type="STRING" id="742743.HMPREF9453_01493"/>
<dbReference type="InterPro" id="IPR020103">
    <property type="entry name" value="PsdUridine_synth_cat_dom_sf"/>
</dbReference>
<comment type="caution">
    <text evidence="4">Lacks conserved residue(s) required for the propagation of feature annotation.</text>
</comment>
<name>H1D1K5_9FIRM</name>
<dbReference type="Pfam" id="PF01416">
    <property type="entry name" value="PseudoU_synth_1"/>
    <property type="match status" value="2"/>
</dbReference>
<dbReference type="GO" id="GO:0003723">
    <property type="term" value="F:RNA binding"/>
    <property type="evidence" value="ECO:0007669"/>
    <property type="project" value="InterPro"/>
</dbReference>
<evidence type="ECO:0000259" key="8">
    <source>
        <dbReference type="Pfam" id="PF01416"/>
    </source>
</evidence>
<dbReference type="InterPro" id="IPR020097">
    <property type="entry name" value="PsdUridine_synth_TruA_a/b_dom"/>
</dbReference>
<dbReference type="AlphaFoldDB" id="H1D1K5"/>
<dbReference type="EC" id="5.4.99.12" evidence="4"/>
<dbReference type="FunFam" id="3.30.70.580:FF:000001">
    <property type="entry name" value="tRNA pseudouridine synthase A"/>
    <property type="match status" value="1"/>
</dbReference>
<dbReference type="InterPro" id="IPR020094">
    <property type="entry name" value="TruA/RsuA/RluB/E/F_N"/>
</dbReference>
<reference evidence="9 10" key="1">
    <citation type="submission" date="2011-11" db="EMBL/GenBank/DDBJ databases">
        <title>The Genome Sequence of Dialister succinatiphilus YIT 11850.</title>
        <authorList>
            <consortium name="The Broad Institute Genome Sequencing Platform"/>
            <person name="Earl A."/>
            <person name="Ward D."/>
            <person name="Feldgarden M."/>
            <person name="Gevers D."/>
            <person name="Morotomi M."/>
            <person name="Young S.K."/>
            <person name="Zeng Q."/>
            <person name="Gargeya S."/>
            <person name="Fitzgerald M."/>
            <person name="Haas B."/>
            <person name="Abouelleil A."/>
            <person name="Alvarado L."/>
            <person name="Arachchi H.M."/>
            <person name="Berlin A."/>
            <person name="Brown A."/>
            <person name="Chapman S.B."/>
            <person name="Dunbar C."/>
            <person name="Gearin G."/>
            <person name="Goldberg J."/>
            <person name="Griggs A."/>
            <person name="Gujja S."/>
            <person name="Heiman D."/>
            <person name="Howarth C."/>
            <person name="Lui A."/>
            <person name="MacDonald P.J.P."/>
            <person name="Montmayeur A."/>
            <person name="Murphy C."/>
            <person name="Neiman D."/>
            <person name="Pearson M."/>
            <person name="Priest M."/>
            <person name="Roberts A."/>
            <person name="Saif S."/>
            <person name="Shea T."/>
            <person name="Sisk P."/>
            <person name="Stolte C."/>
            <person name="Sykes S."/>
            <person name="Wortman J."/>
            <person name="Nusbaum C."/>
            <person name="Birren B."/>
        </authorList>
    </citation>
    <scope>NUCLEOTIDE SEQUENCE [LARGE SCALE GENOMIC DNA]</scope>
    <source>
        <strain evidence="9 10">YIT 11850</strain>
    </source>
</reference>
<keyword evidence="10" id="KW-1185">Reference proteome</keyword>
<comment type="function">
    <text evidence="4">Formation of pseudouridine at positions 38, 39 and 40 in the anticodon stem and loop of transfer RNAs.</text>
</comment>
<comment type="subunit">
    <text evidence="4">Homodimer.</text>
</comment>
<feature type="domain" description="Pseudouridine synthase I TruA alpha/beta" evidence="8">
    <location>
        <begin position="147"/>
        <end position="244"/>
    </location>
</feature>
<protein>
    <recommendedName>
        <fullName evidence="4">tRNA pseudouridine synthase A</fullName>
        <ecNumber evidence="4">5.4.99.12</ecNumber>
    </recommendedName>
    <alternativeName>
        <fullName evidence="4">tRNA pseudouridine(38-40) synthase</fullName>
    </alternativeName>
    <alternativeName>
        <fullName evidence="4">tRNA pseudouridylate synthase I</fullName>
    </alternativeName>
    <alternativeName>
        <fullName evidence="4">tRNA-uridine isomerase I</fullName>
    </alternativeName>
</protein>
<dbReference type="PATRIC" id="fig|742743.3.peg.1527"/>